<dbReference type="EMBL" id="JAGGLI010000011">
    <property type="protein sequence ID" value="MBP2027412.1"/>
    <property type="molecule type" value="Genomic_DNA"/>
</dbReference>
<sequence length="66" mass="7472">MQELRKCIVKEKEAYFHKWSEIAQVIPPSVAMGGHGGGVIQRTLGIIEFLDNGSVHECYPNEIRFI</sequence>
<evidence type="ECO:0000313" key="2">
    <source>
        <dbReference type="Proteomes" id="UP001314903"/>
    </source>
</evidence>
<proteinExistence type="predicted"/>
<dbReference type="RefSeq" id="WP_209660474.1">
    <property type="nucleotide sequence ID" value="NZ_JAGGLI010000011.1"/>
</dbReference>
<keyword evidence="2" id="KW-1185">Reference proteome</keyword>
<dbReference type="Proteomes" id="UP001314903">
    <property type="component" value="Unassembled WGS sequence"/>
</dbReference>
<name>A0ABS4KI19_9FIRM</name>
<gene>
    <name evidence="1" type="ORF">J2Z35_001206</name>
</gene>
<protein>
    <submittedName>
        <fullName evidence="1">Uncharacterized protein</fullName>
    </submittedName>
</protein>
<organism evidence="1 2">
    <name type="scientific">Acetoanaerobium pronyense</name>
    <dbReference type="NCBI Taxonomy" id="1482736"/>
    <lineage>
        <taxon>Bacteria</taxon>
        <taxon>Bacillati</taxon>
        <taxon>Bacillota</taxon>
        <taxon>Clostridia</taxon>
        <taxon>Peptostreptococcales</taxon>
        <taxon>Filifactoraceae</taxon>
        <taxon>Acetoanaerobium</taxon>
    </lineage>
</organism>
<reference evidence="1 2" key="1">
    <citation type="submission" date="2021-03" db="EMBL/GenBank/DDBJ databases">
        <title>Genomic Encyclopedia of Type Strains, Phase IV (KMG-IV): sequencing the most valuable type-strain genomes for metagenomic binning, comparative biology and taxonomic classification.</title>
        <authorList>
            <person name="Goeker M."/>
        </authorList>
    </citation>
    <scope>NUCLEOTIDE SEQUENCE [LARGE SCALE GENOMIC DNA]</scope>
    <source>
        <strain evidence="1 2">DSM 27512</strain>
    </source>
</reference>
<accession>A0ABS4KI19</accession>
<comment type="caution">
    <text evidence="1">The sequence shown here is derived from an EMBL/GenBank/DDBJ whole genome shotgun (WGS) entry which is preliminary data.</text>
</comment>
<evidence type="ECO:0000313" key="1">
    <source>
        <dbReference type="EMBL" id="MBP2027412.1"/>
    </source>
</evidence>